<dbReference type="PANTHER" id="PTHR24409">
    <property type="entry name" value="ZINC FINGER PROTEIN 142"/>
    <property type="match status" value="1"/>
</dbReference>
<feature type="region of interest" description="Disordered" evidence="9">
    <location>
        <begin position="716"/>
        <end position="808"/>
    </location>
</feature>
<keyword evidence="4 8" id="KW-0863">Zinc-finger</keyword>
<keyword evidence="3" id="KW-0677">Repeat</keyword>
<feature type="region of interest" description="Disordered" evidence="9">
    <location>
        <begin position="550"/>
        <end position="701"/>
    </location>
</feature>
<dbReference type="GO" id="GO:0005634">
    <property type="term" value="C:nucleus"/>
    <property type="evidence" value="ECO:0007669"/>
    <property type="project" value="UniProtKB-SubCell"/>
</dbReference>
<proteinExistence type="predicted"/>
<evidence type="ECO:0000256" key="2">
    <source>
        <dbReference type="ARBA" id="ARBA00022723"/>
    </source>
</evidence>
<dbReference type="PROSITE" id="PS50157">
    <property type="entry name" value="ZINC_FINGER_C2H2_2"/>
    <property type="match status" value="5"/>
</dbReference>
<dbReference type="Proteomes" id="UP001497525">
    <property type="component" value="Unassembled WGS sequence"/>
</dbReference>
<evidence type="ECO:0000313" key="12">
    <source>
        <dbReference type="Proteomes" id="UP001497525"/>
    </source>
</evidence>
<comment type="subcellular location">
    <subcellularLocation>
        <location evidence="1">Nucleus</location>
    </subcellularLocation>
</comment>
<dbReference type="Pfam" id="PF13912">
    <property type="entry name" value="zf-C2H2_6"/>
    <property type="match status" value="2"/>
</dbReference>
<keyword evidence="7" id="KW-0539">Nucleus</keyword>
<feature type="compositionally biased region" description="Acidic residues" evidence="9">
    <location>
        <begin position="16"/>
        <end position="34"/>
    </location>
</feature>
<feature type="compositionally biased region" description="Basic and acidic residues" evidence="9">
    <location>
        <begin position="745"/>
        <end position="803"/>
    </location>
</feature>
<reference evidence="11" key="1">
    <citation type="submission" date="2024-06" db="EMBL/GenBank/DDBJ databases">
        <authorList>
            <person name="Liu X."/>
            <person name="Lenzi L."/>
            <person name="Haldenby T S."/>
            <person name="Uol C."/>
        </authorList>
    </citation>
    <scope>NUCLEOTIDE SEQUENCE</scope>
</reference>
<feature type="compositionally biased region" description="Basic and acidic residues" evidence="9">
    <location>
        <begin position="228"/>
        <end position="239"/>
    </location>
</feature>
<dbReference type="GO" id="GO:0008270">
    <property type="term" value="F:zinc ion binding"/>
    <property type="evidence" value="ECO:0007669"/>
    <property type="project" value="UniProtKB-KW"/>
</dbReference>
<feature type="compositionally biased region" description="Low complexity" evidence="9">
    <location>
        <begin position="62"/>
        <end position="75"/>
    </location>
</feature>
<feature type="compositionally biased region" description="Polar residues" evidence="9">
    <location>
        <begin position="716"/>
        <end position="744"/>
    </location>
</feature>
<evidence type="ECO:0000256" key="9">
    <source>
        <dbReference type="SAM" id="MobiDB-lite"/>
    </source>
</evidence>
<feature type="compositionally biased region" description="Basic and acidic residues" evidence="9">
    <location>
        <begin position="603"/>
        <end position="614"/>
    </location>
</feature>
<evidence type="ECO:0000256" key="6">
    <source>
        <dbReference type="ARBA" id="ARBA00023125"/>
    </source>
</evidence>
<dbReference type="FunFam" id="3.30.160.60:FF:002343">
    <property type="entry name" value="Zinc finger protein 33A"/>
    <property type="match status" value="1"/>
</dbReference>
<feature type="region of interest" description="Disordered" evidence="9">
    <location>
        <begin position="1"/>
        <end position="75"/>
    </location>
</feature>
<feature type="domain" description="C2H2-type" evidence="10">
    <location>
        <begin position="339"/>
        <end position="366"/>
    </location>
</feature>
<name>A0AAV2TEY5_CALDB</name>
<dbReference type="Gene3D" id="3.30.160.60">
    <property type="entry name" value="Classic Zinc Finger"/>
    <property type="match status" value="4"/>
</dbReference>
<evidence type="ECO:0000256" key="5">
    <source>
        <dbReference type="ARBA" id="ARBA00022833"/>
    </source>
</evidence>
<comment type="caution">
    <text evidence="11">The sequence shown here is derived from an EMBL/GenBank/DDBJ whole genome shotgun (WGS) entry which is preliminary data.</text>
</comment>
<evidence type="ECO:0000256" key="8">
    <source>
        <dbReference type="PROSITE-ProRule" id="PRU00042"/>
    </source>
</evidence>
<feature type="compositionally biased region" description="Basic residues" evidence="9">
    <location>
        <begin position="267"/>
        <end position="278"/>
    </location>
</feature>
<dbReference type="AlphaFoldDB" id="A0AAV2TEY5"/>
<feature type="domain" description="C2H2-type" evidence="10">
    <location>
        <begin position="468"/>
        <end position="496"/>
    </location>
</feature>
<sequence>MPRFKATPQQFYVASDSDETESDDSSAESDEDEDSLSKNRARQPESGVNHEEVLLSPEETNSPSISQSSASPNLPTACLSTLQTAALLAQAAAVVAIASVSPIPNVTALATPPITPLGLPQLPVLNVQPTVIPRNSVQPKSPNIALKQLPLRKAPAKIDTELSPEPDTKSPRTQKSVSSSEPTVQSPAISNDSLSLKPVTQSVQGPAESDASAISEPIVNSPLESDEKDLLRPDEKSASESDEVSTAEQTIQFSSKLKSASSERRPLPIKKKKKKSHTKDREFINCSKCNKRMRKGSLREHMDRHNNSGKFTCTICPKTFSRYSALEKHIRTHTGERPYKCQLCSNSYRQRVHLNEHMRSHTGARPFICRLCGFSLASKSLLNRHLRTHGVPRHADDATEFWYKSNVNGEETVNIAGAVGLVVASTPVSESNRQSRHLATALTLKDGSKLSLQPTALVKGLAEQGRKYLCESCPAGFPTIQALRSHRMTMHGVFNPHKCPYCNESFCSFKILAGHQRDKHPQICPLCMKQMSQRKRCVLEAHIRDEHPGTSITEVLGLPLPPSKKSSSPRLTELSQIKAEGSLRSSKRPLRTTSIEIPKWKRSRAETNRIHSSDEAVDESASISEGSEGGEEDGMESNVDSADKISVKPEPETSRTPGGSLTSQTKKSAAYYATRKRRKSMRRNSNILTSDGEIALSKSSEAATAIKCERKVMESHNGSLLTGSLQKQDDTTAIESTPNLSAENSDSRARTESGRENATEMREGEDGKTEETDVDNESKGVNRGVEPRDKNGNQEHGRNDARKTKLSNGVETLADSLPQLDAGIKNGLCNLDKAEEQDGCIGPESGWIVGQIDTGDMNAKDLGTEVVEENGEGRNECTDDGLSEAKVKTVESDQNDLPFKSGNTINSSRRKYRGVGDLDAKSNEQTEKGELNVPESDDISVQEQNKIDESTFCLVGEPVKTKSKTEVDTNFIGRTNQHVGDTFHSADRQEHAWLTVKARKVDTVKGEGSWTEADCIQHDGEENLHDRGKDFNVSENVDKILKCIVMDGINGMRNGHDLKGRKMDQDTVPLVAETKVGTKIEPNNQCELHTNVSIENSAKVICVPDSTGSGKMNAAPTDVDGKRSSMPSGEKCTEKEPCEPFNIIDDGVGDLLVLGSGNRLRTVKAVHGVNLSDLQLIPTGITAELPE</sequence>
<dbReference type="EMBL" id="CAXLJL010000223">
    <property type="protein sequence ID" value="CAL5134704.1"/>
    <property type="molecule type" value="Genomic_DNA"/>
</dbReference>
<evidence type="ECO:0000259" key="10">
    <source>
        <dbReference type="PROSITE" id="PS50157"/>
    </source>
</evidence>
<dbReference type="GO" id="GO:0000122">
    <property type="term" value="P:negative regulation of transcription by RNA polymerase II"/>
    <property type="evidence" value="ECO:0007669"/>
    <property type="project" value="UniProtKB-ARBA"/>
</dbReference>
<feature type="compositionally biased region" description="Basic and acidic residues" evidence="9">
    <location>
        <begin position="156"/>
        <end position="170"/>
    </location>
</feature>
<feature type="region of interest" description="Disordered" evidence="9">
    <location>
        <begin position="133"/>
        <end position="281"/>
    </location>
</feature>
<dbReference type="PANTHER" id="PTHR24409:SF295">
    <property type="entry name" value="AZ2-RELATED"/>
    <property type="match status" value="1"/>
</dbReference>
<feature type="region of interest" description="Disordered" evidence="9">
    <location>
        <begin position="892"/>
        <end position="936"/>
    </location>
</feature>
<dbReference type="InterPro" id="IPR036236">
    <property type="entry name" value="Znf_C2H2_sf"/>
</dbReference>
<dbReference type="FunFam" id="3.30.160.60:FF:001049">
    <property type="entry name" value="zinc finger protein 319"/>
    <property type="match status" value="1"/>
</dbReference>
<dbReference type="PROSITE" id="PS00028">
    <property type="entry name" value="ZINC_FINGER_C2H2_1"/>
    <property type="match status" value="5"/>
</dbReference>
<dbReference type="GO" id="GO:0000981">
    <property type="term" value="F:DNA-binding transcription factor activity, RNA polymerase II-specific"/>
    <property type="evidence" value="ECO:0007669"/>
    <property type="project" value="TreeGrafter"/>
</dbReference>
<protein>
    <recommendedName>
        <fullName evidence="10">C2H2-type domain-containing protein</fullName>
    </recommendedName>
</protein>
<gene>
    <name evidence="11" type="ORF">CDAUBV1_LOCUS8678</name>
</gene>
<evidence type="ECO:0000256" key="3">
    <source>
        <dbReference type="ARBA" id="ARBA00022737"/>
    </source>
</evidence>
<keyword evidence="2" id="KW-0479">Metal-binding</keyword>
<dbReference type="GO" id="GO:0000977">
    <property type="term" value="F:RNA polymerase II transcription regulatory region sequence-specific DNA binding"/>
    <property type="evidence" value="ECO:0007669"/>
    <property type="project" value="TreeGrafter"/>
</dbReference>
<dbReference type="SUPFAM" id="SSF57667">
    <property type="entry name" value="beta-beta-alpha zinc fingers"/>
    <property type="match status" value="3"/>
</dbReference>
<feature type="compositionally biased region" description="Basic and acidic residues" evidence="9">
    <location>
        <begin position="914"/>
        <end position="930"/>
    </location>
</feature>
<feature type="domain" description="C2H2-type" evidence="10">
    <location>
        <begin position="497"/>
        <end position="525"/>
    </location>
</feature>
<feature type="compositionally biased region" description="Polar residues" evidence="9">
    <location>
        <begin position="246"/>
        <end position="260"/>
    </location>
</feature>
<accession>A0AAV2TEY5</accession>
<evidence type="ECO:0000256" key="1">
    <source>
        <dbReference type="ARBA" id="ARBA00004123"/>
    </source>
</evidence>
<feature type="compositionally biased region" description="Polar residues" evidence="9">
    <location>
        <begin position="171"/>
        <end position="204"/>
    </location>
</feature>
<dbReference type="SMART" id="SM00355">
    <property type="entry name" value="ZnF_C2H2"/>
    <property type="match status" value="7"/>
</dbReference>
<feature type="domain" description="C2H2-type" evidence="10">
    <location>
        <begin position="367"/>
        <end position="394"/>
    </location>
</feature>
<dbReference type="Pfam" id="PF00096">
    <property type="entry name" value="zf-C2H2"/>
    <property type="match status" value="3"/>
</dbReference>
<keyword evidence="5" id="KW-0862">Zinc</keyword>
<evidence type="ECO:0000256" key="7">
    <source>
        <dbReference type="ARBA" id="ARBA00023242"/>
    </source>
</evidence>
<organism evidence="11 12">
    <name type="scientific">Calicophoron daubneyi</name>
    <name type="common">Rumen fluke</name>
    <name type="synonym">Paramphistomum daubneyi</name>
    <dbReference type="NCBI Taxonomy" id="300641"/>
    <lineage>
        <taxon>Eukaryota</taxon>
        <taxon>Metazoa</taxon>
        <taxon>Spiralia</taxon>
        <taxon>Lophotrochozoa</taxon>
        <taxon>Platyhelminthes</taxon>
        <taxon>Trematoda</taxon>
        <taxon>Digenea</taxon>
        <taxon>Plagiorchiida</taxon>
        <taxon>Pronocephalata</taxon>
        <taxon>Paramphistomoidea</taxon>
        <taxon>Paramphistomidae</taxon>
        <taxon>Calicophoron</taxon>
    </lineage>
</organism>
<feature type="compositionally biased region" description="Basic and acidic residues" evidence="9">
    <location>
        <begin position="641"/>
        <end position="653"/>
    </location>
</feature>
<evidence type="ECO:0000256" key="4">
    <source>
        <dbReference type="ARBA" id="ARBA00022771"/>
    </source>
</evidence>
<keyword evidence="6" id="KW-0238">DNA-binding</keyword>
<feature type="region of interest" description="Disordered" evidence="9">
    <location>
        <begin position="1109"/>
        <end position="1134"/>
    </location>
</feature>
<dbReference type="InterPro" id="IPR013087">
    <property type="entry name" value="Znf_C2H2_type"/>
</dbReference>
<feature type="domain" description="C2H2-type" evidence="10">
    <location>
        <begin position="311"/>
        <end position="338"/>
    </location>
</feature>
<dbReference type="FunFam" id="3.30.160.60:FF:001465">
    <property type="entry name" value="Zinc finger protein 560"/>
    <property type="match status" value="1"/>
</dbReference>
<feature type="compositionally biased region" description="Polar residues" evidence="9">
    <location>
        <begin position="654"/>
        <end position="667"/>
    </location>
</feature>
<evidence type="ECO:0000313" key="11">
    <source>
        <dbReference type="EMBL" id="CAL5134704.1"/>
    </source>
</evidence>